<evidence type="ECO:0000313" key="2">
    <source>
        <dbReference type="EMBL" id="KAL0123478.1"/>
    </source>
</evidence>
<sequence length="83" mass="9549">MVERVKQTGNPFSRKTLASPPNTQLLGTWRGRGSRDNNFHPSHEDKRAQNELYGDHKDSIRPGVSQLNTQEIQTRCYNEILAR</sequence>
<gene>
    <name evidence="2" type="ORF">PUN28_005770</name>
</gene>
<dbReference type="Proteomes" id="UP001430953">
    <property type="component" value="Unassembled WGS sequence"/>
</dbReference>
<feature type="compositionally biased region" description="Basic and acidic residues" evidence="1">
    <location>
        <begin position="33"/>
        <end position="51"/>
    </location>
</feature>
<feature type="region of interest" description="Disordered" evidence="1">
    <location>
        <begin position="1"/>
        <end position="51"/>
    </location>
</feature>
<dbReference type="AlphaFoldDB" id="A0AAW2G619"/>
<name>A0AAW2G619_9HYME</name>
<dbReference type="EMBL" id="JADYXP020000005">
    <property type="protein sequence ID" value="KAL0123478.1"/>
    <property type="molecule type" value="Genomic_DNA"/>
</dbReference>
<evidence type="ECO:0000256" key="1">
    <source>
        <dbReference type="SAM" id="MobiDB-lite"/>
    </source>
</evidence>
<protein>
    <submittedName>
        <fullName evidence="2">Uncharacterized protein</fullName>
    </submittedName>
</protein>
<comment type="caution">
    <text evidence="2">The sequence shown here is derived from an EMBL/GenBank/DDBJ whole genome shotgun (WGS) entry which is preliminary data.</text>
</comment>
<keyword evidence="3" id="KW-1185">Reference proteome</keyword>
<evidence type="ECO:0000313" key="3">
    <source>
        <dbReference type="Proteomes" id="UP001430953"/>
    </source>
</evidence>
<accession>A0AAW2G619</accession>
<proteinExistence type="predicted"/>
<reference evidence="2 3" key="1">
    <citation type="submission" date="2023-03" db="EMBL/GenBank/DDBJ databases">
        <title>High recombination rates correlate with genetic variation in Cardiocondyla obscurior ants.</title>
        <authorList>
            <person name="Errbii M."/>
        </authorList>
    </citation>
    <scope>NUCLEOTIDE SEQUENCE [LARGE SCALE GENOMIC DNA]</scope>
    <source>
        <strain evidence="2">Alpha-2009</strain>
        <tissue evidence="2">Whole body</tissue>
    </source>
</reference>
<organism evidence="2 3">
    <name type="scientific">Cardiocondyla obscurior</name>
    <dbReference type="NCBI Taxonomy" id="286306"/>
    <lineage>
        <taxon>Eukaryota</taxon>
        <taxon>Metazoa</taxon>
        <taxon>Ecdysozoa</taxon>
        <taxon>Arthropoda</taxon>
        <taxon>Hexapoda</taxon>
        <taxon>Insecta</taxon>
        <taxon>Pterygota</taxon>
        <taxon>Neoptera</taxon>
        <taxon>Endopterygota</taxon>
        <taxon>Hymenoptera</taxon>
        <taxon>Apocrita</taxon>
        <taxon>Aculeata</taxon>
        <taxon>Formicoidea</taxon>
        <taxon>Formicidae</taxon>
        <taxon>Myrmicinae</taxon>
        <taxon>Cardiocondyla</taxon>
    </lineage>
</organism>